<feature type="non-terminal residue" evidence="2">
    <location>
        <position position="1"/>
    </location>
</feature>
<accession>A0ABS8WVC7</accession>
<feature type="region of interest" description="Disordered" evidence="1">
    <location>
        <begin position="1"/>
        <end position="23"/>
    </location>
</feature>
<keyword evidence="3" id="KW-1185">Reference proteome</keyword>
<sequence>TDSIRTLSLKRKPEPRKEDEAGRNEGLLVVWSPIVSGVSEVFGSERKNEEGSEVGFSVGFQFMVTRSMVGVIVGWCWVNGGEEVRRRVCAMGRREREGEEERAAPLEKEEGSAALSVSAASGEEVGEGGL</sequence>
<feature type="region of interest" description="Disordered" evidence="1">
    <location>
        <begin position="92"/>
        <end position="130"/>
    </location>
</feature>
<dbReference type="Proteomes" id="UP000823775">
    <property type="component" value="Unassembled WGS sequence"/>
</dbReference>
<organism evidence="2 3">
    <name type="scientific">Datura stramonium</name>
    <name type="common">Jimsonweed</name>
    <name type="synonym">Common thornapple</name>
    <dbReference type="NCBI Taxonomy" id="4076"/>
    <lineage>
        <taxon>Eukaryota</taxon>
        <taxon>Viridiplantae</taxon>
        <taxon>Streptophyta</taxon>
        <taxon>Embryophyta</taxon>
        <taxon>Tracheophyta</taxon>
        <taxon>Spermatophyta</taxon>
        <taxon>Magnoliopsida</taxon>
        <taxon>eudicotyledons</taxon>
        <taxon>Gunneridae</taxon>
        <taxon>Pentapetalae</taxon>
        <taxon>asterids</taxon>
        <taxon>lamiids</taxon>
        <taxon>Solanales</taxon>
        <taxon>Solanaceae</taxon>
        <taxon>Solanoideae</taxon>
        <taxon>Datureae</taxon>
        <taxon>Datura</taxon>
    </lineage>
</organism>
<comment type="caution">
    <text evidence="2">The sequence shown here is derived from an EMBL/GenBank/DDBJ whole genome shotgun (WGS) entry which is preliminary data.</text>
</comment>
<protein>
    <submittedName>
        <fullName evidence="2">Uncharacterized protein</fullName>
    </submittedName>
</protein>
<dbReference type="EMBL" id="JACEIK010014945">
    <property type="protein sequence ID" value="MCE3216902.1"/>
    <property type="molecule type" value="Genomic_DNA"/>
</dbReference>
<gene>
    <name evidence="2" type="ORF">HAX54_009153</name>
</gene>
<feature type="compositionally biased region" description="Basic and acidic residues" evidence="1">
    <location>
        <begin position="92"/>
        <end position="111"/>
    </location>
</feature>
<evidence type="ECO:0000313" key="2">
    <source>
        <dbReference type="EMBL" id="MCE3216902.1"/>
    </source>
</evidence>
<feature type="compositionally biased region" description="Basic and acidic residues" evidence="1">
    <location>
        <begin position="11"/>
        <end position="23"/>
    </location>
</feature>
<evidence type="ECO:0000313" key="3">
    <source>
        <dbReference type="Proteomes" id="UP000823775"/>
    </source>
</evidence>
<evidence type="ECO:0000256" key="1">
    <source>
        <dbReference type="SAM" id="MobiDB-lite"/>
    </source>
</evidence>
<name>A0ABS8WVC7_DATST</name>
<feature type="compositionally biased region" description="Low complexity" evidence="1">
    <location>
        <begin position="112"/>
        <end position="123"/>
    </location>
</feature>
<reference evidence="2 3" key="1">
    <citation type="journal article" date="2021" name="BMC Genomics">
        <title>Datura genome reveals duplications of psychoactive alkaloid biosynthetic genes and high mutation rate following tissue culture.</title>
        <authorList>
            <person name="Rajewski A."/>
            <person name="Carter-House D."/>
            <person name="Stajich J."/>
            <person name="Litt A."/>
        </authorList>
    </citation>
    <scope>NUCLEOTIDE SEQUENCE [LARGE SCALE GENOMIC DNA]</scope>
    <source>
        <strain evidence="2">AR-01</strain>
    </source>
</reference>
<proteinExistence type="predicted"/>